<dbReference type="GO" id="GO:0070291">
    <property type="term" value="P:N-acylethanolamine metabolic process"/>
    <property type="evidence" value="ECO:0007669"/>
    <property type="project" value="TreeGrafter"/>
</dbReference>
<feature type="signal peptide" evidence="1">
    <location>
        <begin position="1"/>
        <end position="18"/>
    </location>
</feature>
<dbReference type="GO" id="GO:0006644">
    <property type="term" value="P:phospholipid metabolic process"/>
    <property type="evidence" value="ECO:0007669"/>
    <property type="project" value="TreeGrafter"/>
</dbReference>
<keyword evidence="1" id="KW-0732">Signal</keyword>
<name>A0A315ZES8_SEDFL</name>
<dbReference type="Gene3D" id="3.20.20.190">
    <property type="entry name" value="Phosphatidylinositol (PI) phosphodiesterase"/>
    <property type="match status" value="1"/>
</dbReference>
<organism evidence="3 4">
    <name type="scientific">Sediminitomix flava</name>
    <dbReference type="NCBI Taxonomy" id="379075"/>
    <lineage>
        <taxon>Bacteria</taxon>
        <taxon>Pseudomonadati</taxon>
        <taxon>Bacteroidota</taxon>
        <taxon>Cytophagia</taxon>
        <taxon>Cytophagales</taxon>
        <taxon>Flammeovirgaceae</taxon>
        <taxon>Sediminitomix</taxon>
    </lineage>
</organism>
<dbReference type="PROSITE" id="PS51257">
    <property type="entry name" value="PROKAR_LIPOPROTEIN"/>
    <property type="match status" value="1"/>
</dbReference>
<dbReference type="GO" id="GO:0008889">
    <property type="term" value="F:glycerophosphodiester phosphodiesterase activity"/>
    <property type="evidence" value="ECO:0007669"/>
    <property type="project" value="TreeGrafter"/>
</dbReference>
<dbReference type="InterPro" id="IPR017946">
    <property type="entry name" value="PLC-like_Pdiesterase_TIM-brl"/>
</dbReference>
<reference evidence="3 4" key="1">
    <citation type="submission" date="2018-03" db="EMBL/GenBank/DDBJ databases">
        <title>Genomic Encyclopedia of Archaeal and Bacterial Type Strains, Phase II (KMG-II): from individual species to whole genera.</title>
        <authorList>
            <person name="Goeker M."/>
        </authorList>
    </citation>
    <scope>NUCLEOTIDE SEQUENCE [LARGE SCALE GENOMIC DNA]</scope>
    <source>
        <strain evidence="3 4">DSM 28229</strain>
    </source>
</reference>
<dbReference type="CDD" id="cd08566">
    <property type="entry name" value="GDPD_AtGDE_like"/>
    <property type="match status" value="1"/>
</dbReference>
<accession>A0A315ZES8</accession>
<proteinExistence type="predicted"/>
<dbReference type="RefSeq" id="WP_109615367.1">
    <property type="nucleotide sequence ID" value="NZ_QGDO01000001.1"/>
</dbReference>
<dbReference type="GO" id="GO:0006580">
    <property type="term" value="P:ethanolamine metabolic process"/>
    <property type="evidence" value="ECO:0007669"/>
    <property type="project" value="TreeGrafter"/>
</dbReference>
<evidence type="ECO:0000313" key="3">
    <source>
        <dbReference type="EMBL" id="PWJ43832.1"/>
    </source>
</evidence>
<protein>
    <submittedName>
        <fullName evidence="3">Glycerophosphoryl diester phosphodiesterase</fullName>
    </submittedName>
</protein>
<evidence type="ECO:0000256" key="1">
    <source>
        <dbReference type="SAM" id="SignalP"/>
    </source>
</evidence>
<dbReference type="SUPFAM" id="SSF51695">
    <property type="entry name" value="PLC-like phosphodiesterases"/>
    <property type="match status" value="1"/>
</dbReference>
<feature type="chain" id="PRO_5016395403" evidence="1">
    <location>
        <begin position="19"/>
        <end position="295"/>
    </location>
</feature>
<dbReference type="AlphaFoldDB" id="A0A315ZES8"/>
<feature type="domain" description="GP-PDE" evidence="2">
    <location>
        <begin position="51"/>
        <end position="293"/>
    </location>
</feature>
<dbReference type="PANTHER" id="PTHR46320">
    <property type="entry name" value="GLYCEROPHOSPHODIESTER PHOSPHODIESTERASE 1"/>
    <property type="match status" value="1"/>
</dbReference>
<dbReference type="OrthoDB" id="384721at2"/>
<sequence>MKRSNVFLALAMSFLVFSCKTTTDKTTKQDGNSSINDTSITFTEWLKNPKPLISAHRGGPYSGYPENAIETFDHVNQFSPVVIETDISMTKDSVLVMMHDNTLERTTNGKGAVKKATYQELQKLSLVDNDGKVTSYKIPTLDEVLAWGKGKVLFTLDVKRGVPFEKVLDAVEKHNAESYAAIITYRMQDAEKVYKLNDKAMISISLGDDGAIKQFNKSGIPAKNVLAFVGTREPQKSHYAKLKELGVKTILGTLGNLDKSAVAKGNDSVYLNYVQNGADIIATDRPLEVSAVLAK</sequence>
<dbReference type="GO" id="GO:0005886">
    <property type="term" value="C:plasma membrane"/>
    <property type="evidence" value="ECO:0007669"/>
    <property type="project" value="TreeGrafter"/>
</dbReference>
<evidence type="ECO:0000259" key="2">
    <source>
        <dbReference type="PROSITE" id="PS51704"/>
    </source>
</evidence>
<keyword evidence="4" id="KW-1185">Reference proteome</keyword>
<dbReference type="Proteomes" id="UP000245535">
    <property type="component" value="Unassembled WGS sequence"/>
</dbReference>
<gene>
    <name evidence="3" type="ORF">BC781_101178</name>
</gene>
<comment type="caution">
    <text evidence="3">The sequence shown here is derived from an EMBL/GenBank/DDBJ whole genome shotgun (WGS) entry which is preliminary data.</text>
</comment>
<dbReference type="PANTHER" id="PTHR46320:SF1">
    <property type="entry name" value="GLYCEROPHOSPHODIESTER PHOSPHODIESTERASE 1"/>
    <property type="match status" value="1"/>
</dbReference>
<evidence type="ECO:0000313" key="4">
    <source>
        <dbReference type="Proteomes" id="UP000245535"/>
    </source>
</evidence>
<dbReference type="Pfam" id="PF03009">
    <property type="entry name" value="GDPD"/>
    <property type="match status" value="1"/>
</dbReference>
<dbReference type="PROSITE" id="PS51704">
    <property type="entry name" value="GP_PDE"/>
    <property type="match status" value="1"/>
</dbReference>
<dbReference type="EMBL" id="QGDO01000001">
    <property type="protein sequence ID" value="PWJ43832.1"/>
    <property type="molecule type" value="Genomic_DNA"/>
</dbReference>
<dbReference type="InterPro" id="IPR030395">
    <property type="entry name" value="GP_PDE_dom"/>
</dbReference>